<name>A0A6P2LQD5_9BURK</name>
<sequence>MPYSPKDVDLVVENLLARREDLEASIPGIKLSRDAIAKALDLHARVVKSGGLPGSGHVNPSAPSKSALLLRIMNDKRPLRFRPPTSHSYPHYELVEEPEVRNVVLGGPTTLGSMLNGTGGAPGNTSMVVNQCLYALVGTNSVAEEIMTMLLDDESFNGRKFLELADQSPIWTLKHGEWPAWELTTGLSPNGAGLRYAVDRPVPAKRHEVLFGGWGAPINPIIVVHGEDRIAAAKARKAAAMRADSSMTGVERMLALDESDIYPGNPAQYDLLNYTRRVWLMRKSAEWEGFEIPYIDD</sequence>
<dbReference type="EMBL" id="CABVQC010000021">
    <property type="protein sequence ID" value="VWB72665.1"/>
    <property type="molecule type" value="Genomic_DNA"/>
</dbReference>
<organism evidence="1 2">
    <name type="scientific">Burkholderia aenigmatica</name>
    <dbReference type="NCBI Taxonomy" id="2015348"/>
    <lineage>
        <taxon>Bacteria</taxon>
        <taxon>Pseudomonadati</taxon>
        <taxon>Pseudomonadota</taxon>
        <taxon>Betaproteobacteria</taxon>
        <taxon>Burkholderiales</taxon>
        <taxon>Burkholderiaceae</taxon>
        <taxon>Burkholderia</taxon>
        <taxon>Burkholderia cepacia complex</taxon>
    </lineage>
</organism>
<protein>
    <submittedName>
        <fullName evidence="1">Uncharacterized protein</fullName>
    </submittedName>
</protein>
<evidence type="ECO:0000313" key="1">
    <source>
        <dbReference type="EMBL" id="VWB72665.1"/>
    </source>
</evidence>
<evidence type="ECO:0000313" key="2">
    <source>
        <dbReference type="Proteomes" id="UP000494261"/>
    </source>
</evidence>
<reference evidence="1 2" key="1">
    <citation type="submission" date="2019-09" db="EMBL/GenBank/DDBJ databases">
        <authorList>
            <person name="Depoorter E."/>
        </authorList>
    </citation>
    <scope>NUCLEOTIDE SEQUENCE [LARGE SCALE GENOMIC DNA]</scope>
    <source>
        <strain evidence="1">LMG 13014</strain>
    </source>
</reference>
<proteinExistence type="predicted"/>
<accession>A0A6P2LQD5</accession>
<dbReference type="AlphaFoldDB" id="A0A6P2LQD5"/>
<gene>
    <name evidence="1" type="ORF">BLA13014_03304</name>
</gene>
<dbReference type="Proteomes" id="UP000494261">
    <property type="component" value="Unassembled WGS sequence"/>
</dbReference>
<dbReference type="GeneID" id="99664944"/>
<dbReference type="RefSeq" id="WP_025496459.1">
    <property type="nucleotide sequence ID" value="NZ_CABVQC010000021.1"/>
</dbReference>